<organism evidence="1 2">
    <name type="scientific">Carpinus fangiana</name>
    <dbReference type="NCBI Taxonomy" id="176857"/>
    <lineage>
        <taxon>Eukaryota</taxon>
        <taxon>Viridiplantae</taxon>
        <taxon>Streptophyta</taxon>
        <taxon>Embryophyta</taxon>
        <taxon>Tracheophyta</taxon>
        <taxon>Spermatophyta</taxon>
        <taxon>Magnoliopsida</taxon>
        <taxon>eudicotyledons</taxon>
        <taxon>Gunneridae</taxon>
        <taxon>Pentapetalae</taxon>
        <taxon>rosids</taxon>
        <taxon>fabids</taxon>
        <taxon>Fagales</taxon>
        <taxon>Betulaceae</taxon>
        <taxon>Carpinus</taxon>
    </lineage>
</organism>
<keyword evidence="2" id="KW-1185">Reference proteome</keyword>
<dbReference type="AlphaFoldDB" id="A0A660KQJ9"/>
<dbReference type="EMBL" id="CM017324">
    <property type="protein sequence ID" value="KAE8038011.1"/>
    <property type="molecule type" value="Genomic_DNA"/>
</dbReference>
<evidence type="ECO:0000313" key="2">
    <source>
        <dbReference type="Proteomes" id="UP000327013"/>
    </source>
</evidence>
<name>A0A660KQJ9_9ROSI</name>
<sequence>MEVEAAKALTNTGEMNEGKEKWCERRRGVGFVGEVFGEDAMDGAPALLRKYNSNRETRMEEKDGFVVMPSFLELHVGNANKHLLE</sequence>
<reference evidence="1 2" key="1">
    <citation type="submission" date="2019-06" db="EMBL/GenBank/DDBJ databases">
        <title>A chromosomal-level reference genome of Carpinus fangiana (Coryloideae, Betulaceae).</title>
        <authorList>
            <person name="Yang X."/>
            <person name="Wang Z."/>
            <person name="Zhang L."/>
            <person name="Hao G."/>
            <person name="Liu J."/>
            <person name="Yang Y."/>
        </authorList>
    </citation>
    <scope>NUCLEOTIDE SEQUENCE [LARGE SCALE GENOMIC DNA]</scope>
    <source>
        <strain evidence="1">Cfa_2016G</strain>
        <tissue evidence="1">Leaf</tissue>
    </source>
</reference>
<gene>
    <name evidence="1" type="ORF">FH972_010559</name>
</gene>
<dbReference type="Proteomes" id="UP000327013">
    <property type="component" value="Chromosome 4"/>
</dbReference>
<dbReference type="OrthoDB" id="1908565at2759"/>
<accession>A0A660KQJ9</accession>
<proteinExistence type="predicted"/>
<protein>
    <submittedName>
        <fullName evidence="1">Uncharacterized protein</fullName>
    </submittedName>
</protein>
<evidence type="ECO:0000313" key="1">
    <source>
        <dbReference type="EMBL" id="KAE8038011.1"/>
    </source>
</evidence>